<sequence length="311" mass="36201">MLIEVDQKEFKNRFPKSTNPFITQNFLDLNAHKVEDLIYLIENKSKKIDIGLVVGLKNNTLLSPFSAPFGGFHFRHENIQINEIEKFLDMLGEYLERNGLNSFKITLPPTIYCPTFNAKVIHTFLQNGFNIVSPEITSWVNLEKFTGIFSDSAVRTNCMKAIKNGLEFKKIEDDIEKEIAYQLIVENRRKFNRPIFMTFKDIMDTAELWPIDFFKVTDQNDGFLASAIFYRSHPTIIYAAFWGDTEDGRQLCAMDMLSLNLWNYYKNLNYAYIDFGISTENSVPNQGLIRFKEIHDAESSNRFSFILNRIL</sequence>
<keyword evidence="2" id="KW-1185">Reference proteome</keyword>
<gene>
    <name evidence="1" type="ORF">ACFQ39_14585</name>
</gene>
<dbReference type="SUPFAM" id="SSF55729">
    <property type="entry name" value="Acyl-CoA N-acyltransferases (Nat)"/>
    <property type="match status" value="1"/>
</dbReference>
<evidence type="ECO:0008006" key="3">
    <source>
        <dbReference type="Google" id="ProtNLM"/>
    </source>
</evidence>
<protein>
    <recommendedName>
        <fullName evidence="3">Acetyltransferase (GNAT) domain-containing protein</fullName>
    </recommendedName>
</protein>
<comment type="caution">
    <text evidence="1">The sequence shown here is derived from an EMBL/GenBank/DDBJ whole genome shotgun (WGS) entry which is preliminary data.</text>
</comment>
<dbReference type="Gene3D" id="3.40.630.30">
    <property type="match status" value="1"/>
</dbReference>
<organism evidence="1 2">
    <name type="scientific">Namhaeicola litoreus</name>
    <dbReference type="NCBI Taxonomy" id="1052145"/>
    <lineage>
        <taxon>Bacteria</taxon>
        <taxon>Pseudomonadati</taxon>
        <taxon>Bacteroidota</taxon>
        <taxon>Flavobacteriia</taxon>
        <taxon>Flavobacteriales</taxon>
        <taxon>Flavobacteriaceae</taxon>
        <taxon>Namhaeicola</taxon>
    </lineage>
</organism>
<dbReference type="Proteomes" id="UP001597201">
    <property type="component" value="Unassembled WGS sequence"/>
</dbReference>
<evidence type="ECO:0000313" key="2">
    <source>
        <dbReference type="Proteomes" id="UP001597201"/>
    </source>
</evidence>
<accession>A0ABW3Y626</accession>
<dbReference type="EMBL" id="JBHTMY010000004">
    <property type="protein sequence ID" value="MFD1316850.1"/>
    <property type="molecule type" value="Genomic_DNA"/>
</dbReference>
<dbReference type="InterPro" id="IPR016181">
    <property type="entry name" value="Acyl_CoA_acyltransferase"/>
</dbReference>
<reference evidence="2" key="1">
    <citation type="journal article" date="2019" name="Int. J. Syst. Evol. Microbiol.">
        <title>The Global Catalogue of Microorganisms (GCM) 10K type strain sequencing project: providing services to taxonomists for standard genome sequencing and annotation.</title>
        <authorList>
            <consortium name="The Broad Institute Genomics Platform"/>
            <consortium name="The Broad Institute Genome Sequencing Center for Infectious Disease"/>
            <person name="Wu L."/>
            <person name="Ma J."/>
        </authorList>
    </citation>
    <scope>NUCLEOTIDE SEQUENCE [LARGE SCALE GENOMIC DNA]</scope>
    <source>
        <strain evidence="2">CCUG 61485</strain>
    </source>
</reference>
<proteinExistence type="predicted"/>
<name>A0ABW3Y626_9FLAO</name>
<dbReference type="RefSeq" id="WP_377180296.1">
    <property type="nucleotide sequence ID" value="NZ_JBHTMY010000004.1"/>
</dbReference>
<evidence type="ECO:0000313" key="1">
    <source>
        <dbReference type="EMBL" id="MFD1316850.1"/>
    </source>
</evidence>